<name>X1FL68_9ZZZZ</name>
<accession>X1FL68</accession>
<protein>
    <submittedName>
        <fullName evidence="1">Uncharacterized protein</fullName>
    </submittedName>
</protein>
<comment type="caution">
    <text evidence="1">The sequence shown here is derived from an EMBL/GenBank/DDBJ whole genome shotgun (WGS) entry which is preliminary data.</text>
</comment>
<dbReference type="AlphaFoldDB" id="X1FL68"/>
<reference evidence="1" key="1">
    <citation type="journal article" date="2014" name="Front. Microbiol.">
        <title>High frequency of phylogenetically diverse reductive dehalogenase-homologous genes in deep subseafloor sedimentary metagenomes.</title>
        <authorList>
            <person name="Kawai M."/>
            <person name="Futagami T."/>
            <person name="Toyoda A."/>
            <person name="Takaki Y."/>
            <person name="Nishi S."/>
            <person name="Hori S."/>
            <person name="Arai W."/>
            <person name="Tsubouchi T."/>
            <person name="Morono Y."/>
            <person name="Uchiyama I."/>
            <person name="Ito T."/>
            <person name="Fujiyama A."/>
            <person name="Inagaki F."/>
            <person name="Takami H."/>
        </authorList>
    </citation>
    <scope>NUCLEOTIDE SEQUENCE</scope>
    <source>
        <strain evidence="1">Expedition CK06-06</strain>
    </source>
</reference>
<proteinExistence type="predicted"/>
<feature type="non-terminal residue" evidence="1">
    <location>
        <position position="1"/>
    </location>
</feature>
<feature type="non-terminal residue" evidence="1">
    <location>
        <position position="47"/>
    </location>
</feature>
<sequence>TTVFANCYSQLSPIITRSFPTDNNYFRKKVESEQNVAEYMFKKFVME</sequence>
<evidence type="ECO:0000313" key="1">
    <source>
        <dbReference type="EMBL" id="GAH30109.1"/>
    </source>
</evidence>
<gene>
    <name evidence="1" type="ORF">S01H4_67095</name>
</gene>
<dbReference type="EMBL" id="BART01041967">
    <property type="protein sequence ID" value="GAH30109.1"/>
    <property type="molecule type" value="Genomic_DNA"/>
</dbReference>
<organism evidence="1">
    <name type="scientific">marine sediment metagenome</name>
    <dbReference type="NCBI Taxonomy" id="412755"/>
    <lineage>
        <taxon>unclassified sequences</taxon>
        <taxon>metagenomes</taxon>
        <taxon>ecological metagenomes</taxon>
    </lineage>
</organism>